<feature type="compositionally biased region" description="Basic and acidic residues" evidence="1">
    <location>
        <begin position="9"/>
        <end position="20"/>
    </location>
</feature>
<dbReference type="GeneID" id="64971209"/>
<protein>
    <submittedName>
        <fullName evidence="2">Uncharacterized protein</fullName>
    </submittedName>
</protein>
<reference evidence="2" key="1">
    <citation type="submission" date="2021-01" db="EMBL/GenBank/DDBJ databases">
        <authorList>
            <consortium name="Aspergillus puulaauensis MK2 genome sequencing consortium"/>
            <person name="Kazuki M."/>
            <person name="Futagami T."/>
        </authorList>
    </citation>
    <scope>NUCLEOTIDE SEQUENCE</scope>
    <source>
        <strain evidence="2">MK2</strain>
    </source>
</reference>
<dbReference type="OrthoDB" id="4488506at2759"/>
<proteinExistence type="predicted"/>
<organism evidence="2 3">
    <name type="scientific">Aspergillus puulaauensis</name>
    <dbReference type="NCBI Taxonomy" id="1220207"/>
    <lineage>
        <taxon>Eukaryota</taxon>
        <taxon>Fungi</taxon>
        <taxon>Dikarya</taxon>
        <taxon>Ascomycota</taxon>
        <taxon>Pezizomycotina</taxon>
        <taxon>Eurotiomycetes</taxon>
        <taxon>Eurotiomycetidae</taxon>
        <taxon>Eurotiales</taxon>
        <taxon>Aspergillaceae</taxon>
        <taxon>Aspergillus</taxon>
    </lineage>
</organism>
<feature type="region of interest" description="Disordered" evidence="1">
    <location>
        <begin position="67"/>
        <end position="88"/>
    </location>
</feature>
<gene>
    <name evidence="2" type="ORF">APUU_21636S</name>
</gene>
<reference evidence="2" key="2">
    <citation type="submission" date="2021-02" db="EMBL/GenBank/DDBJ databases">
        <title>Aspergillus puulaauensis MK2 genome sequence.</title>
        <authorList>
            <person name="Futagami T."/>
            <person name="Mori K."/>
            <person name="Kadooka C."/>
            <person name="Tanaka T."/>
        </authorList>
    </citation>
    <scope>NUCLEOTIDE SEQUENCE</scope>
    <source>
        <strain evidence="2">MK2</strain>
    </source>
</reference>
<evidence type="ECO:0000313" key="3">
    <source>
        <dbReference type="Proteomes" id="UP000654913"/>
    </source>
</evidence>
<dbReference type="AlphaFoldDB" id="A0A7R8AIY0"/>
<dbReference type="RefSeq" id="XP_041553398.1">
    <property type="nucleotide sequence ID" value="XM_041700411.1"/>
</dbReference>
<dbReference type="Proteomes" id="UP000654913">
    <property type="component" value="Chromosome 2"/>
</dbReference>
<feature type="region of interest" description="Disordered" evidence="1">
    <location>
        <begin position="1"/>
        <end position="20"/>
    </location>
</feature>
<accession>A0A7R8AIY0</accession>
<sequence length="88" mass="9834">MSERQAIQDNKEEPDPDHVAAEARRYKHALLLLVETLRKNHPSETFGLIDAIRNTKSVPEAAELLMQMSEAEKSSGGTSTRESDARTQ</sequence>
<dbReference type="EMBL" id="AP024444">
    <property type="protein sequence ID" value="BCS21204.1"/>
    <property type="molecule type" value="Genomic_DNA"/>
</dbReference>
<name>A0A7R8AIY0_9EURO</name>
<dbReference type="KEGG" id="apuu:APUU_21636S"/>
<keyword evidence="3" id="KW-1185">Reference proteome</keyword>
<evidence type="ECO:0000313" key="2">
    <source>
        <dbReference type="EMBL" id="BCS21204.1"/>
    </source>
</evidence>
<evidence type="ECO:0000256" key="1">
    <source>
        <dbReference type="SAM" id="MobiDB-lite"/>
    </source>
</evidence>